<feature type="transmembrane region" description="Helical" evidence="6">
    <location>
        <begin position="469"/>
        <end position="487"/>
    </location>
</feature>
<dbReference type="EMBL" id="FTOR01000010">
    <property type="protein sequence ID" value="SIT30900.1"/>
    <property type="molecule type" value="Genomic_DNA"/>
</dbReference>
<keyword evidence="4 6" id="KW-1133">Transmembrane helix</keyword>
<accession>A0A1N7R6Y0</accession>
<gene>
    <name evidence="7" type="ORF">SAMN05421788_11016</name>
</gene>
<keyword evidence="5 6" id="KW-0472">Membrane</keyword>
<dbReference type="PANTHER" id="PTHR30250">
    <property type="entry name" value="PST FAMILY PREDICTED COLANIC ACID TRANSPORTER"/>
    <property type="match status" value="1"/>
</dbReference>
<feature type="transmembrane region" description="Helical" evidence="6">
    <location>
        <begin position="404"/>
        <end position="424"/>
    </location>
</feature>
<evidence type="ECO:0000256" key="3">
    <source>
        <dbReference type="ARBA" id="ARBA00022692"/>
    </source>
</evidence>
<evidence type="ECO:0000313" key="8">
    <source>
        <dbReference type="Proteomes" id="UP000186917"/>
    </source>
</evidence>
<dbReference type="InterPro" id="IPR050833">
    <property type="entry name" value="Poly_Biosynth_Transport"/>
</dbReference>
<feature type="transmembrane region" description="Helical" evidence="6">
    <location>
        <begin position="130"/>
        <end position="151"/>
    </location>
</feature>
<evidence type="ECO:0000256" key="6">
    <source>
        <dbReference type="SAM" id="Phobius"/>
    </source>
</evidence>
<feature type="transmembrane region" description="Helical" evidence="6">
    <location>
        <begin position="39"/>
        <end position="57"/>
    </location>
</feature>
<feature type="transmembrane region" description="Helical" evidence="6">
    <location>
        <begin position="189"/>
        <end position="208"/>
    </location>
</feature>
<feature type="transmembrane region" description="Helical" evidence="6">
    <location>
        <begin position="90"/>
        <end position="110"/>
    </location>
</feature>
<feature type="transmembrane region" description="Helical" evidence="6">
    <location>
        <begin position="12"/>
        <end position="33"/>
    </location>
</feature>
<evidence type="ECO:0000256" key="2">
    <source>
        <dbReference type="ARBA" id="ARBA00022475"/>
    </source>
</evidence>
<sequence>MSSTSRIISGSLASWVRIGITIISQMALIPIYLSHWSVNVYGIWLAIQALVTVLSTLDKGHQNYLGFEFLKIGADKKKELSINLWSSIEVGLWTGLLEVLVIAGIVYSGLLMPMLGETSADNSQLVKDAGIVLLLQGIIWWITGSIGGILVRSLSPFGYYARMSWWGVWSAVITSIAPLIPVIMGKGLLEAGIAMAVATVVYNIPMFFDMFRLLKKEGVSISFSQKSSKLGWRNFFHSLALSGKDLLENLRQQGIRVILAPLSGATAMAAFSTIRTGANIALQGLGTLTNPLMPELMRFLNQRDQERMEASFGTVWMVLIAILTPGVLILQAFAPALFHVWTKGKITFDPLLFAILSLGVLVYAQAQPAMTIMRGNNLLRSQLIISILSALVVLAGMFTLVPMVGIVGAGIALLASELVATQGYKMVAHKWLVQHGLKWPAQASRIAHLSVLIATVFSTLMVLFPQHAYIILVVSLIAVGINVRWYWKRLPVLVIQKTNGLLKKIPVMGKLIKA</sequence>
<evidence type="ECO:0000256" key="5">
    <source>
        <dbReference type="ARBA" id="ARBA00023136"/>
    </source>
</evidence>
<proteinExistence type="predicted"/>
<evidence type="ECO:0000256" key="1">
    <source>
        <dbReference type="ARBA" id="ARBA00004651"/>
    </source>
</evidence>
<keyword evidence="8" id="KW-1185">Reference proteome</keyword>
<keyword evidence="2" id="KW-1003">Cell membrane</keyword>
<evidence type="ECO:0000313" key="7">
    <source>
        <dbReference type="EMBL" id="SIT30900.1"/>
    </source>
</evidence>
<protein>
    <submittedName>
        <fullName evidence="7">Membrane protein involved in the export of O-antigen and teichoic acid</fullName>
    </submittedName>
</protein>
<dbReference type="GO" id="GO:0005886">
    <property type="term" value="C:plasma membrane"/>
    <property type="evidence" value="ECO:0007669"/>
    <property type="project" value="UniProtKB-SubCell"/>
</dbReference>
<feature type="transmembrane region" description="Helical" evidence="6">
    <location>
        <begin position="163"/>
        <end position="183"/>
    </location>
</feature>
<dbReference type="Proteomes" id="UP000186917">
    <property type="component" value="Unassembled WGS sequence"/>
</dbReference>
<organism evidence="7 8">
    <name type="scientific">Filimonas lacunae</name>
    <dbReference type="NCBI Taxonomy" id="477680"/>
    <lineage>
        <taxon>Bacteria</taxon>
        <taxon>Pseudomonadati</taxon>
        <taxon>Bacteroidota</taxon>
        <taxon>Chitinophagia</taxon>
        <taxon>Chitinophagales</taxon>
        <taxon>Chitinophagaceae</taxon>
        <taxon>Filimonas</taxon>
    </lineage>
</organism>
<evidence type="ECO:0000256" key="4">
    <source>
        <dbReference type="ARBA" id="ARBA00022989"/>
    </source>
</evidence>
<keyword evidence="3 6" id="KW-0812">Transmembrane</keyword>
<comment type="subcellular location">
    <subcellularLocation>
        <location evidence="1">Cell membrane</location>
        <topology evidence="1">Multi-pass membrane protein</topology>
    </subcellularLocation>
</comment>
<feature type="transmembrane region" description="Helical" evidence="6">
    <location>
        <begin position="445"/>
        <end position="463"/>
    </location>
</feature>
<dbReference type="STRING" id="477680.SAMN05421788_11016"/>
<dbReference type="PANTHER" id="PTHR30250:SF11">
    <property type="entry name" value="O-ANTIGEN TRANSPORTER-RELATED"/>
    <property type="match status" value="1"/>
</dbReference>
<dbReference type="AlphaFoldDB" id="A0A1N7R6Y0"/>
<name>A0A1N7R6Y0_9BACT</name>
<feature type="transmembrane region" description="Helical" evidence="6">
    <location>
        <begin position="378"/>
        <end position="398"/>
    </location>
</feature>
<reference evidence="8" key="1">
    <citation type="submission" date="2017-01" db="EMBL/GenBank/DDBJ databases">
        <authorList>
            <person name="Varghese N."/>
            <person name="Submissions S."/>
        </authorList>
    </citation>
    <scope>NUCLEOTIDE SEQUENCE [LARGE SCALE GENOMIC DNA]</scope>
    <source>
        <strain evidence="8">DSM 21054</strain>
    </source>
</reference>
<feature type="transmembrane region" description="Helical" evidence="6">
    <location>
        <begin position="312"/>
        <end position="334"/>
    </location>
</feature>
<feature type="transmembrane region" description="Helical" evidence="6">
    <location>
        <begin position="346"/>
        <end position="366"/>
    </location>
</feature>